<sequence length="249" mass="26932">MDSQQQQQEQQEQQMAAVLGPDPAPFEALVASLMSSGNAERSAAESLFHLCRDRHPDPLSLRLAHLLHPPPPRPPRHVRPPPPQAPLLLLLLLRFLFLLLFFFNDDAACLAAPLPLHPVLPQIPPAVCPPPRGLQVHLQEALRRRLRAGGLPPARERLARAAAFPLPVRRLPASPHLQESALLVFARLADYIADSLRQYLPTIHDLLLASLSTPPPPTSASPPSAPPSTSSSASTPPPTATACRTSSPP</sequence>
<feature type="compositionally biased region" description="Pro residues" evidence="1">
    <location>
        <begin position="213"/>
        <end position="226"/>
    </location>
</feature>
<evidence type="ECO:0000313" key="2">
    <source>
        <dbReference type="EMBL" id="CAD1840414.1"/>
    </source>
</evidence>
<dbReference type="AlphaFoldDB" id="A0A6V7QB35"/>
<dbReference type="EMBL" id="LR862135">
    <property type="protein sequence ID" value="CAD1840414.1"/>
    <property type="molecule type" value="Genomic_DNA"/>
</dbReference>
<evidence type="ECO:0000256" key="1">
    <source>
        <dbReference type="SAM" id="MobiDB-lite"/>
    </source>
</evidence>
<feature type="region of interest" description="Disordered" evidence="1">
    <location>
        <begin position="211"/>
        <end position="249"/>
    </location>
</feature>
<name>A0A6V7QB35_ANACO</name>
<proteinExistence type="predicted"/>
<accession>A0A6V7QB35</accession>
<gene>
    <name evidence="2" type="ORF">CB5_LOCUS23625</name>
</gene>
<organism evidence="2">
    <name type="scientific">Ananas comosus var. bracteatus</name>
    <name type="common">red pineapple</name>
    <dbReference type="NCBI Taxonomy" id="296719"/>
    <lineage>
        <taxon>Eukaryota</taxon>
        <taxon>Viridiplantae</taxon>
        <taxon>Streptophyta</taxon>
        <taxon>Embryophyta</taxon>
        <taxon>Tracheophyta</taxon>
        <taxon>Spermatophyta</taxon>
        <taxon>Magnoliopsida</taxon>
        <taxon>Liliopsida</taxon>
        <taxon>Poales</taxon>
        <taxon>Bromeliaceae</taxon>
        <taxon>Bromelioideae</taxon>
        <taxon>Ananas</taxon>
    </lineage>
</organism>
<protein>
    <submittedName>
        <fullName evidence="2">Uncharacterized protein</fullName>
    </submittedName>
</protein>
<feature type="compositionally biased region" description="Low complexity" evidence="1">
    <location>
        <begin position="227"/>
        <end position="249"/>
    </location>
</feature>
<reference evidence="2" key="1">
    <citation type="submission" date="2020-07" db="EMBL/GenBank/DDBJ databases">
        <authorList>
            <person name="Lin J."/>
        </authorList>
    </citation>
    <scope>NUCLEOTIDE SEQUENCE</scope>
</reference>